<name>A0ABN3A204_9ACTN</name>
<dbReference type="InterPro" id="IPR028098">
    <property type="entry name" value="Glyco_trans_4-like_N"/>
</dbReference>
<feature type="region of interest" description="Disordered" evidence="3">
    <location>
        <begin position="379"/>
        <end position="428"/>
    </location>
</feature>
<keyword evidence="2" id="KW-0808">Transferase</keyword>
<protein>
    <submittedName>
        <fullName evidence="5">Glycosyltransferase</fullName>
    </submittedName>
</protein>
<keyword evidence="1" id="KW-0328">Glycosyltransferase</keyword>
<evidence type="ECO:0000313" key="5">
    <source>
        <dbReference type="EMBL" id="GAA2152291.1"/>
    </source>
</evidence>
<dbReference type="Proteomes" id="UP001422759">
    <property type="component" value="Unassembled WGS sequence"/>
</dbReference>
<dbReference type="SUPFAM" id="SSF53756">
    <property type="entry name" value="UDP-Glycosyltransferase/glycogen phosphorylase"/>
    <property type="match status" value="1"/>
</dbReference>
<feature type="compositionally biased region" description="Pro residues" evidence="3">
    <location>
        <begin position="394"/>
        <end position="413"/>
    </location>
</feature>
<evidence type="ECO:0000259" key="4">
    <source>
        <dbReference type="Pfam" id="PF13439"/>
    </source>
</evidence>
<dbReference type="Pfam" id="PF13692">
    <property type="entry name" value="Glyco_trans_1_4"/>
    <property type="match status" value="1"/>
</dbReference>
<evidence type="ECO:0000256" key="3">
    <source>
        <dbReference type="SAM" id="MobiDB-lite"/>
    </source>
</evidence>
<dbReference type="PANTHER" id="PTHR45947">
    <property type="entry name" value="SULFOQUINOVOSYL TRANSFERASE SQD2"/>
    <property type="match status" value="1"/>
</dbReference>
<evidence type="ECO:0000256" key="2">
    <source>
        <dbReference type="ARBA" id="ARBA00022679"/>
    </source>
</evidence>
<gene>
    <name evidence="5" type="ORF">GCM10009760_48670</name>
</gene>
<dbReference type="Gene3D" id="3.40.50.2000">
    <property type="entry name" value="Glycogen Phosphorylase B"/>
    <property type="match status" value="2"/>
</dbReference>
<feature type="compositionally biased region" description="Basic residues" evidence="3">
    <location>
        <begin position="417"/>
        <end position="428"/>
    </location>
</feature>
<dbReference type="InterPro" id="IPR050194">
    <property type="entry name" value="Glycosyltransferase_grp1"/>
</dbReference>
<evidence type="ECO:0000313" key="6">
    <source>
        <dbReference type="Proteomes" id="UP001422759"/>
    </source>
</evidence>
<comment type="caution">
    <text evidence="5">The sequence shown here is derived from an EMBL/GenBank/DDBJ whole genome shotgun (WGS) entry which is preliminary data.</text>
</comment>
<dbReference type="PANTHER" id="PTHR45947:SF3">
    <property type="entry name" value="SULFOQUINOVOSYL TRANSFERASE SQD2"/>
    <property type="match status" value="1"/>
</dbReference>
<organism evidence="5 6">
    <name type="scientific">Kitasatospora kazusensis</name>
    <dbReference type="NCBI Taxonomy" id="407974"/>
    <lineage>
        <taxon>Bacteria</taxon>
        <taxon>Bacillati</taxon>
        <taxon>Actinomycetota</taxon>
        <taxon>Actinomycetes</taxon>
        <taxon>Kitasatosporales</taxon>
        <taxon>Streptomycetaceae</taxon>
        <taxon>Kitasatospora</taxon>
    </lineage>
</organism>
<evidence type="ECO:0000256" key="1">
    <source>
        <dbReference type="ARBA" id="ARBA00022676"/>
    </source>
</evidence>
<dbReference type="Pfam" id="PF13439">
    <property type="entry name" value="Glyco_transf_4"/>
    <property type="match status" value="1"/>
</dbReference>
<proteinExistence type="predicted"/>
<feature type="domain" description="Glycosyltransferase subfamily 4-like N-terminal" evidence="4">
    <location>
        <begin position="14"/>
        <end position="171"/>
    </location>
</feature>
<reference evidence="6" key="1">
    <citation type="journal article" date="2019" name="Int. J. Syst. Evol. Microbiol.">
        <title>The Global Catalogue of Microorganisms (GCM) 10K type strain sequencing project: providing services to taxonomists for standard genome sequencing and annotation.</title>
        <authorList>
            <consortium name="The Broad Institute Genomics Platform"/>
            <consortium name="The Broad Institute Genome Sequencing Center for Infectious Disease"/>
            <person name="Wu L."/>
            <person name="Ma J."/>
        </authorList>
    </citation>
    <scope>NUCLEOTIDE SEQUENCE [LARGE SCALE GENOMIC DNA]</scope>
    <source>
        <strain evidence="6">JCM 14560</strain>
    </source>
</reference>
<keyword evidence="6" id="KW-1185">Reference proteome</keyword>
<sequence length="428" mass="45564">MHLTILHISQPVDGGVARVVVDLVRGQREAGCRVLVACPQGGRLAAEAAAAGALVLDWPAARSPGPSTAAEAWRLRRIIRAAAPDVLHLHSAKAGLAGRLAARGSVPTVFQPHAWSFAAVEGPLAAATLRWERYATRWARSVLCVSEQERLDGVAAGLAADWRVIPNGVDVRHHAPADSAARRAARMSLGLELDVPLAVCVGRLCRQKGQDVLLTAWPEVAERLPAARLALVGDGPDATRLADQVRDLPEPARVRLAGDVADPRPWLAAADLVVLPSRWEGMALAPLEAMATARPVLLSDVPGARECLPPGQARACLVERENPSELARRLIEVLSDPIECERRGALARAHVVERHDVRGAVAQVDALYRTVLRTNFLANPRMNPDADRPVDRPAGPPADPPGDSPAGPVPGAPAPRSARRAARVPRRP</sequence>
<dbReference type="EMBL" id="BAAANT010000034">
    <property type="protein sequence ID" value="GAA2152291.1"/>
    <property type="molecule type" value="Genomic_DNA"/>
</dbReference>
<accession>A0ABN3A204</accession>